<sequence>MAEEIGRILPRTRYPRRRAVAACLTCRERKRKCDNSRPTCSFCQRIGAQCEYSAHDASSFDPASLTILDRLSVIESLVENIQVSSPGV</sequence>
<keyword evidence="1" id="KW-0805">Transcription regulation</keyword>
<dbReference type="Gene3D" id="4.10.240.10">
    <property type="entry name" value="Zn(2)-C6 fungal-type DNA-binding domain"/>
    <property type="match status" value="1"/>
</dbReference>
<keyword evidence="2" id="KW-0238">DNA-binding</keyword>
<accession>A0ABR4JKH1</accession>
<evidence type="ECO:0000313" key="7">
    <source>
        <dbReference type="Proteomes" id="UP001610446"/>
    </source>
</evidence>
<dbReference type="EMBL" id="JBFXLU010000119">
    <property type="protein sequence ID" value="KAL2840548.1"/>
    <property type="molecule type" value="Genomic_DNA"/>
</dbReference>
<protein>
    <recommendedName>
        <fullName evidence="5">Zn(2)-C6 fungal-type domain-containing protein</fullName>
    </recommendedName>
</protein>
<keyword evidence="3" id="KW-0804">Transcription</keyword>
<dbReference type="PANTHER" id="PTHR47785:SF5">
    <property type="entry name" value="ZN(II)2CYS6 TRANSCRIPTION FACTOR (EUROFUNG)"/>
    <property type="match status" value="1"/>
</dbReference>
<evidence type="ECO:0000256" key="1">
    <source>
        <dbReference type="ARBA" id="ARBA00023015"/>
    </source>
</evidence>
<evidence type="ECO:0000256" key="4">
    <source>
        <dbReference type="ARBA" id="ARBA00023242"/>
    </source>
</evidence>
<evidence type="ECO:0000259" key="5">
    <source>
        <dbReference type="PROSITE" id="PS50048"/>
    </source>
</evidence>
<proteinExistence type="predicted"/>
<dbReference type="Proteomes" id="UP001610446">
    <property type="component" value="Unassembled WGS sequence"/>
</dbReference>
<feature type="domain" description="Zn(2)-C6 fungal-type" evidence="5">
    <location>
        <begin position="22"/>
        <end position="52"/>
    </location>
</feature>
<dbReference type="InterPro" id="IPR036864">
    <property type="entry name" value="Zn2-C6_fun-type_DNA-bd_sf"/>
</dbReference>
<dbReference type="PROSITE" id="PS00463">
    <property type="entry name" value="ZN2_CY6_FUNGAL_1"/>
    <property type="match status" value="1"/>
</dbReference>
<keyword evidence="7" id="KW-1185">Reference proteome</keyword>
<evidence type="ECO:0000256" key="3">
    <source>
        <dbReference type="ARBA" id="ARBA00023163"/>
    </source>
</evidence>
<keyword evidence="4" id="KW-0539">Nucleus</keyword>
<dbReference type="PROSITE" id="PS50048">
    <property type="entry name" value="ZN2_CY6_FUNGAL_2"/>
    <property type="match status" value="1"/>
</dbReference>
<organism evidence="6 7">
    <name type="scientific">Aspergillus pseudoustus</name>
    <dbReference type="NCBI Taxonomy" id="1810923"/>
    <lineage>
        <taxon>Eukaryota</taxon>
        <taxon>Fungi</taxon>
        <taxon>Dikarya</taxon>
        <taxon>Ascomycota</taxon>
        <taxon>Pezizomycotina</taxon>
        <taxon>Eurotiomycetes</taxon>
        <taxon>Eurotiomycetidae</taxon>
        <taxon>Eurotiales</taxon>
        <taxon>Aspergillaceae</taxon>
        <taxon>Aspergillus</taxon>
        <taxon>Aspergillus subgen. Nidulantes</taxon>
    </lineage>
</organism>
<dbReference type="PANTHER" id="PTHR47785">
    <property type="entry name" value="ZN(II)2CYS6 TRANSCRIPTION FACTOR (EUROFUNG)-RELATED-RELATED"/>
    <property type="match status" value="1"/>
</dbReference>
<comment type="caution">
    <text evidence="6">The sequence shown here is derived from an EMBL/GenBank/DDBJ whole genome shotgun (WGS) entry which is preliminary data.</text>
</comment>
<name>A0ABR4JKH1_9EURO</name>
<dbReference type="Pfam" id="PF00172">
    <property type="entry name" value="Zn_clus"/>
    <property type="match status" value="1"/>
</dbReference>
<gene>
    <name evidence="6" type="ORF">BJY01DRAFT_17192</name>
</gene>
<dbReference type="SUPFAM" id="SSF57701">
    <property type="entry name" value="Zn2/Cys6 DNA-binding domain"/>
    <property type="match status" value="1"/>
</dbReference>
<dbReference type="InterPro" id="IPR053181">
    <property type="entry name" value="EcdB-like_regulator"/>
</dbReference>
<evidence type="ECO:0000256" key="2">
    <source>
        <dbReference type="ARBA" id="ARBA00023125"/>
    </source>
</evidence>
<evidence type="ECO:0000313" key="6">
    <source>
        <dbReference type="EMBL" id="KAL2840548.1"/>
    </source>
</evidence>
<dbReference type="CDD" id="cd00067">
    <property type="entry name" value="GAL4"/>
    <property type="match status" value="1"/>
</dbReference>
<reference evidence="6 7" key="1">
    <citation type="submission" date="2024-07" db="EMBL/GenBank/DDBJ databases">
        <title>Section-level genome sequencing and comparative genomics of Aspergillus sections Usti and Cavernicolus.</title>
        <authorList>
            <consortium name="Lawrence Berkeley National Laboratory"/>
            <person name="Nybo J.L."/>
            <person name="Vesth T.C."/>
            <person name="Theobald S."/>
            <person name="Frisvad J.C."/>
            <person name="Larsen T.O."/>
            <person name="Kjaerboelling I."/>
            <person name="Rothschild-Mancinelli K."/>
            <person name="Lyhne E.K."/>
            <person name="Kogle M.E."/>
            <person name="Barry K."/>
            <person name="Clum A."/>
            <person name="Na H."/>
            <person name="Ledsgaard L."/>
            <person name="Lin J."/>
            <person name="Lipzen A."/>
            <person name="Kuo A."/>
            <person name="Riley R."/>
            <person name="Mondo S."/>
            <person name="Labutti K."/>
            <person name="Haridas S."/>
            <person name="Pangalinan J."/>
            <person name="Salamov A.A."/>
            <person name="Simmons B.A."/>
            <person name="Magnuson J.K."/>
            <person name="Chen J."/>
            <person name="Drula E."/>
            <person name="Henrissat B."/>
            <person name="Wiebenga A."/>
            <person name="Lubbers R.J."/>
            <person name="Gomes A.C."/>
            <person name="Makela M.R."/>
            <person name="Stajich J."/>
            <person name="Grigoriev I.V."/>
            <person name="Mortensen U.H."/>
            <person name="De Vries R.P."/>
            <person name="Baker S.E."/>
            <person name="Andersen M.R."/>
        </authorList>
    </citation>
    <scope>NUCLEOTIDE SEQUENCE [LARGE SCALE GENOMIC DNA]</scope>
    <source>
        <strain evidence="6 7">CBS 123904</strain>
    </source>
</reference>
<dbReference type="SMART" id="SM00066">
    <property type="entry name" value="GAL4"/>
    <property type="match status" value="1"/>
</dbReference>
<dbReference type="InterPro" id="IPR001138">
    <property type="entry name" value="Zn2Cys6_DnaBD"/>
</dbReference>